<sequence length="163" mass="19587">MAMRPACGACELQQPPHFLAPCPCRQRLRFENTARAIAPIPWMQGARFRHPFRAERNKPGEGPPPLCDFIQWLDTEQSTEAKEHVERETRWAAERWQRMLQEEKMEEKRKKDKEEIQMRFADVERRQAEEREADRERKRERTRRAKEAGPEAIRKGKYPRYTQ</sequence>
<dbReference type="EMBL" id="CM029038">
    <property type="protein sequence ID" value="KAG2651295.1"/>
    <property type="molecule type" value="Genomic_DNA"/>
</dbReference>
<reference evidence="2" key="1">
    <citation type="submission" date="2020-05" db="EMBL/GenBank/DDBJ databases">
        <title>WGS assembly of Panicum virgatum.</title>
        <authorList>
            <person name="Lovell J.T."/>
            <person name="Jenkins J."/>
            <person name="Shu S."/>
            <person name="Juenger T.E."/>
            <person name="Schmutz J."/>
        </authorList>
    </citation>
    <scope>NUCLEOTIDE SEQUENCE</scope>
    <source>
        <strain evidence="2">AP13</strain>
    </source>
</reference>
<keyword evidence="3" id="KW-1185">Reference proteome</keyword>
<dbReference type="Proteomes" id="UP000823388">
    <property type="component" value="Chromosome 1N"/>
</dbReference>
<gene>
    <name evidence="2" type="ORF">PVAP13_1NG278019</name>
</gene>
<evidence type="ECO:0000313" key="2">
    <source>
        <dbReference type="EMBL" id="KAG2651295.1"/>
    </source>
</evidence>
<protein>
    <submittedName>
        <fullName evidence="2">Uncharacterized protein</fullName>
    </submittedName>
</protein>
<feature type="compositionally biased region" description="Basic and acidic residues" evidence="1">
    <location>
        <begin position="104"/>
        <end position="154"/>
    </location>
</feature>
<organism evidence="2 3">
    <name type="scientific">Panicum virgatum</name>
    <name type="common">Blackwell switchgrass</name>
    <dbReference type="NCBI Taxonomy" id="38727"/>
    <lineage>
        <taxon>Eukaryota</taxon>
        <taxon>Viridiplantae</taxon>
        <taxon>Streptophyta</taxon>
        <taxon>Embryophyta</taxon>
        <taxon>Tracheophyta</taxon>
        <taxon>Spermatophyta</taxon>
        <taxon>Magnoliopsida</taxon>
        <taxon>Liliopsida</taxon>
        <taxon>Poales</taxon>
        <taxon>Poaceae</taxon>
        <taxon>PACMAD clade</taxon>
        <taxon>Panicoideae</taxon>
        <taxon>Panicodae</taxon>
        <taxon>Paniceae</taxon>
        <taxon>Panicinae</taxon>
        <taxon>Panicum</taxon>
        <taxon>Panicum sect. Hiantes</taxon>
    </lineage>
</organism>
<name>A0A8T0WVD9_PANVG</name>
<dbReference type="AlphaFoldDB" id="A0A8T0WVD9"/>
<evidence type="ECO:0000313" key="3">
    <source>
        <dbReference type="Proteomes" id="UP000823388"/>
    </source>
</evidence>
<feature type="region of interest" description="Disordered" evidence="1">
    <location>
        <begin position="104"/>
        <end position="163"/>
    </location>
</feature>
<proteinExistence type="predicted"/>
<evidence type="ECO:0000256" key="1">
    <source>
        <dbReference type="SAM" id="MobiDB-lite"/>
    </source>
</evidence>
<accession>A0A8T0WVD9</accession>
<comment type="caution">
    <text evidence="2">The sequence shown here is derived from an EMBL/GenBank/DDBJ whole genome shotgun (WGS) entry which is preliminary data.</text>
</comment>